<evidence type="ECO:0000256" key="7">
    <source>
        <dbReference type="ARBA" id="ARBA00023211"/>
    </source>
</evidence>
<dbReference type="PANTHER" id="PTHR35529:SF1">
    <property type="entry name" value="MANGANESE EFFLUX PUMP MNTP-RELATED"/>
    <property type="match status" value="1"/>
</dbReference>
<organism evidence="9 10">
    <name type="scientific">Sphingomonas sanguinis</name>
    <dbReference type="NCBI Taxonomy" id="33051"/>
    <lineage>
        <taxon>Bacteria</taxon>
        <taxon>Pseudomonadati</taxon>
        <taxon>Pseudomonadota</taxon>
        <taxon>Alphaproteobacteria</taxon>
        <taxon>Sphingomonadales</taxon>
        <taxon>Sphingomonadaceae</taxon>
        <taxon>Sphingomonas</taxon>
    </lineage>
</organism>
<feature type="transmembrane region" description="Helical" evidence="8">
    <location>
        <begin position="93"/>
        <end position="110"/>
    </location>
</feature>
<evidence type="ECO:0000256" key="2">
    <source>
        <dbReference type="ARBA" id="ARBA00022475"/>
    </source>
</evidence>
<evidence type="ECO:0000313" key="10">
    <source>
        <dbReference type="Proteomes" id="UP001292182"/>
    </source>
</evidence>
<name>A0ABU5LKH7_9SPHN</name>
<dbReference type="PANTHER" id="PTHR35529">
    <property type="entry name" value="MANGANESE EFFLUX PUMP MNTP-RELATED"/>
    <property type="match status" value="1"/>
</dbReference>
<feature type="transmembrane region" description="Helical" evidence="8">
    <location>
        <begin position="131"/>
        <end position="153"/>
    </location>
</feature>
<keyword evidence="1 8" id="KW-0813">Transport</keyword>
<dbReference type="EMBL" id="JAOBTW010000001">
    <property type="protein sequence ID" value="MDZ7280429.1"/>
    <property type="molecule type" value="Genomic_DNA"/>
</dbReference>
<comment type="caution">
    <text evidence="9">The sequence shown here is derived from an EMBL/GenBank/DDBJ whole genome shotgun (WGS) entry which is preliminary data.</text>
</comment>
<reference evidence="10" key="1">
    <citation type="submission" date="2023-07" db="EMBL/GenBank/DDBJ databases">
        <title>Whole genome sequence analysis of rice epiphytic Sphingomonas sanguinis OsEp_Plm_15B2.</title>
        <authorList>
            <person name="Sahu K.P."/>
            <person name="Asharani P."/>
            <person name="Reddy B."/>
            <person name="Kumar A."/>
        </authorList>
    </citation>
    <scope>NUCLEOTIDE SEQUENCE [LARGE SCALE GENOMIC DNA]</scope>
    <source>
        <strain evidence="10">OsEp_Plm_15B2</strain>
    </source>
</reference>
<evidence type="ECO:0000256" key="4">
    <source>
        <dbReference type="ARBA" id="ARBA00022989"/>
    </source>
</evidence>
<evidence type="ECO:0000256" key="1">
    <source>
        <dbReference type="ARBA" id="ARBA00022448"/>
    </source>
</evidence>
<dbReference type="RefSeq" id="WP_257575527.1">
    <property type="nucleotide sequence ID" value="NZ_CP079203.1"/>
</dbReference>
<feature type="transmembrane region" description="Helical" evidence="8">
    <location>
        <begin position="60"/>
        <end position="81"/>
    </location>
</feature>
<dbReference type="HAMAP" id="MF_01521">
    <property type="entry name" value="MntP_pump"/>
    <property type="match status" value="1"/>
</dbReference>
<keyword evidence="5 8" id="KW-0406">Ion transport</keyword>
<keyword evidence="3 8" id="KW-0812">Transmembrane</keyword>
<keyword evidence="7 8" id="KW-0464">Manganese</keyword>
<keyword evidence="10" id="KW-1185">Reference proteome</keyword>
<keyword evidence="6 8" id="KW-0472">Membrane</keyword>
<evidence type="ECO:0000256" key="3">
    <source>
        <dbReference type="ARBA" id="ARBA00022692"/>
    </source>
</evidence>
<evidence type="ECO:0000256" key="8">
    <source>
        <dbReference type="HAMAP-Rule" id="MF_01521"/>
    </source>
</evidence>
<feature type="transmembrane region" description="Helical" evidence="8">
    <location>
        <begin position="192"/>
        <end position="212"/>
    </location>
</feature>
<protein>
    <recommendedName>
        <fullName evidence="8">Putative manganese efflux pump MntP</fullName>
    </recommendedName>
</protein>
<evidence type="ECO:0000256" key="5">
    <source>
        <dbReference type="ARBA" id="ARBA00023065"/>
    </source>
</evidence>
<proteinExistence type="inferred from homology"/>
<sequence>MMQHSALWPRVHASFGLLALSNDVMPGILTLGALGASLSVDAFAAALGKGATEGRARLRDAVKVGIVFGFFEALTPALGWLLGFALNDWIADYDHWVAFTLLFAVGAYTIREAWTSEGDAHQIDSKTKPSMLRLAATAIATSVDAAAVGVTLALMDVNIWAACMVIGGTTTLMATIGVMLGKHIGPYLGRYAGILGGFVLIVIGGLILAQHLSS</sequence>
<dbReference type="Pfam" id="PF02659">
    <property type="entry name" value="Mntp"/>
    <property type="match status" value="1"/>
</dbReference>
<gene>
    <name evidence="8" type="primary">mntP</name>
    <name evidence="9" type="ORF">N4G62_00115</name>
</gene>
<dbReference type="Proteomes" id="UP001292182">
    <property type="component" value="Unassembled WGS sequence"/>
</dbReference>
<keyword evidence="2 8" id="KW-1003">Cell membrane</keyword>
<evidence type="ECO:0000313" key="9">
    <source>
        <dbReference type="EMBL" id="MDZ7280429.1"/>
    </source>
</evidence>
<comment type="subcellular location">
    <subcellularLocation>
        <location evidence="8">Cell membrane</location>
        <topology evidence="8">Multi-pass membrane protein</topology>
    </subcellularLocation>
</comment>
<feature type="transmembrane region" description="Helical" evidence="8">
    <location>
        <begin position="159"/>
        <end position="180"/>
    </location>
</feature>
<keyword evidence="4 8" id="KW-1133">Transmembrane helix</keyword>
<evidence type="ECO:0000256" key="6">
    <source>
        <dbReference type="ARBA" id="ARBA00023136"/>
    </source>
</evidence>
<comment type="function">
    <text evidence="8">Probably functions as a manganese efflux pump.</text>
</comment>
<comment type="similarity">
    <text evidence="8">Belongs to the MntP (TC 9.B.29) family.</text>
</comment>
<feature type="transmembrane region" description="Helical" evidence="8">
    <location>
        <begin position="24"/>
        <end position="48"/>
    </location>
</feature>
<dbReference type="InterPro" id="IPR003810">
    <property type="entry name" value="Mntp/YtaF"/>
</dbReference>
<dbReference type="InterPro" id="IPR022929">
    <property type="entry name" value="Put_MntP"/>
</dbReference>
<accession>A0ABU5LKH7</accession>